<evidence type="ECO:0000259" key="5">
    <source>
        <dbReference type="Pfam" id="PF07715"/>
    </source>
</evidence>
<protein>
    <submittedName>
        <fullName evidence="6">Heme/hemopexin utilization protein C</fullName>
    </submittedName>
</protein>
<evidence type="ECO:0000256" key="2">
    <source>
        <dbReference type="PROSITE-ProRule" id="PRU01360"/>
    </source>
</evidence>
<keyword evidence="4" id="KW-0732">Signal</keyword>
<evidence type="ECO:0000256" key="1">
    <source>
        <dbReference type="ARBA" id="ARBA00009810"/>
    </source>
</evidence>
<dbReference type="GO" id="GO:0044718">
    <property type="term" value="P:siderophore transmembrane transport"/>
    <property type="evidence" value="ECO:0007669"/>
    <property type="project" value="TreeGrafter"/>
</dbReference>
<keyword evidence="2" id="KW-1134">Transmembrane beta strand</keyword>
<feature type="signal peptide" evidence="4">
    <location>
        <begin position="1"/>
        <end position="28"/>
    </location>
</feature>
<keyword evidence="2" id="KW-0812">Transmembrane</keyword>
<dbReference type="InterPro" id="IPR039426">
    <property type="entry name" value="TonB-dep_rcpt-like"/>
</dbReference>
<dbReference type="Gene3D" id="2.170.130.10">
    <property type="entry name" value="TonB-dependent receptor, plug domain"/>
    <property type="match status" value="1"/>
</dbReference>
<evidence type="ECO:0000313" key="6">
    <source>
        <dbReference type="EMBL" id="VTR41232.1"/>
    </source>
</evidence>
<dbReference type="SUPFAM" id="SSF56935">
    <property type="entry name" value="Porins"/>
    <property type="match status" value="1"/>
</dbReference>
<evidence type="ECO:0000256" key="3">
    <source>
        <dbReference type="PROSITE-ProRule" id="PRU10143"/>
    </source>
</evidence>
<dbReference type="PANTHER" id="PTHR30069">
    <property type="entry name" value="TONB-DEPENDENT OUTER MEMBRANE RECEPTOR"/>
    <property type="match status" value="1"/>
</dbReference>
<dbReference type="GO" id="GO:0015344">
    <property type="term" value="F:siderophore uptake transmembrane transporter activity"/>
    <property type="evidence" value="ECO:0007669"/>
    <property type="project" value="TreeGrafter"/>
</dbReference>
<dbReference type="InterPro" id="IPR012910">
    <property type="entry name" value="Plug_dom"/>
</dbReference>
<dbReference type="AlphaFoldDB" id="A0A4U9V8I0"/>
<evidence type="ECO:0000256" key="4">
    <source>
        <dbReference type="SAM" id="SignalP"/>
    </source>
</evidence>
<accession>A0A4U9V8I0</accession>
<dbReference type="GO" id="GO:0009279">
    <property type="term" value="C:cell outer membrane"/>
    <property type="evidence" value="ECO:0007669"/>
    <property type="project" value="UniProtKB-SubCell"/>
</dbReference>
<keyword evidence="2" id="KW-0998">Cell outer membrane</keyword>
<dbReference type="PROSITE" id="PS52016">
    <property type="entry name" value="TONB_DEPENDENT_REC_3"/>
    <property type="match status" value="1"/>
</dbReference>
<feature type="short sequence motif" description="TonB box" evidence="3">
    <location>
        <begin position="48"/>
        <end position="54"/>
    </location>
</feature>
<sequence length="208" mass="21386">MPAIFASRLRLSALSLAIACALPTVVFAQTDTSVSATTKAQEKNKDETMTVVATGNQRSSFEAPMMVTVINGNSPQSQTATTAGDMLRHVPGVTVNGTGRSNGQDVSMRGYGKNGVLTLVDGIRQGTDTGHIGATFIDPGLVKRIEIVRGPAALLYGSGALGGVIAYETVDAADLLLPGHSTGYRVFGTAASGDHSLGMGASAYGKNR</sequence>
<reference evidence="6" key="1">
    <citation type="submission" date="2019-05" db="EMBL/GenBank/DDBJ databases">
        <authorList>
            <consortium name="Pathogen Informatics"/>
        </authorList>
    </citation>
    <scope>NUCLEOTIDE SEQUENCE [LARGE SCALE GENOMIC DNA]</scope>
    <source>
        <strain evidence="6">NCTC12965</strain>
    </source>
</reference>
<dbReference type="Pfam" id="PF07715">
    <property type="entry name" value="Plug"/>
    <property type="match status" value="1"/>
</dbReference>
<dbReference type="InterPro" id="IPR037066">
    <property type="entry name" value="Plug_dom_sf"/>
</dbReference>
<feature type="chain" id="PRO_5020744045" evidence="4">
    <location>
        <begin position="29"/>
        <end position="208"/>
    </location>
</feature>
<name>A0A4U9V8I0_SERFO</name>
<dbReference type="PANTHER" id="PTHR30069:SF41">
    <property type="entry name" value="HEME_HEMOPEXIN UTILIZATION PROTEIN C"/>
    <property type="match status" value="1"/>
</dbReference>
<comment type="similarity">
    <text evidence="1 2">Belongs to the TonB-dependent receptor family.</text>
</comment>
<gene>
    <name evidence="6" type="primary">hxuC</name>
    <name evidence="6" type="ORF">NCTC12965_04605</name>
</gene>
<dbReference type="PROSITE" id="PS00430">
    <property type="entry name" value="TONB_DEPENDENT_REC_1"/>
    <property type="match status" value="1"/>
</dbReference>
<keyword evidence="2" id="KW-0813">Transport</keyword>
<keyword evidence="3" id="KW-0798">TonB box</keyword>
<proteinExistence type="inferred from homology"/>
<organism evidence="6">
    <name type="scientific">Serratia fonticola</name>
    <dbReference type="NCBI Taxonomy" id="47917"/>
    <lineage>
        <taxon>Bacteria</taxon>
        <taxon>Pseudomonadati</taxon>
        <taxon>Pseudomonadota</taxon>
        <taxon>Gammaproteobacteria</taxon>
        <taxon>Enterobacterales</taxon>
        <taxon>Yersiniaceae</taxon>
        <taxon>Serratia</taxon>
    </lineage>
</organism>
<feature type="domain" description="TonB-dependent receptor plug" evidence="5">
    <location>
        <begin position="62"/>
        <end position="164"/>
    </location>
</feature>
<dbReference type="InterPro" id="IPR010916">
    <property type="entry name" value="TonB_box_CS"/>
</dbReference>
<comment type="subcellular location">
    <subcellularLocation>
        <location evidence="2">Cell outer membrane</location>
        <topology evidence="2">Multi-pass membrane protein</topology>
    </subcellularLocation>
</comment>
<keyword evidence="2" id="KW-0472">Membrane</keyword>
<dbReference type="EMBL" id="CABEEZ010000099">
    <property type="protein sequence ID" value="VTR41232.1"/>
    <property type="molecule type" value="Genomic_DNA"/>
</dbReference>